<keyword evidence="9" id="KW-1185">Reference proteome</keyword>
<dbReference type="EMBL" id="VFOL01000001">
    <property type="protein sequence ID" value="TQL37539.1"/>
    <property type="molecule type" value="Genomic_DNA"/>
</dbReference>
<dbReference type="InterPro" id="IPR009081">
    <property type="entry name" value="PP-bd_ACP"/>
</dbReference>
<dbReference type="Gene3D" id="1.10.1200.10">
    <property type="entry name" value="ACP-like"/>
    <property type="match status" value="1"/>
</dbReference>
<protein>
    <submittedName>
        <fullName evidence="7">Amino acid adenylation domain-containing protein/thioester reductase-like protein</fullName>
    </submittedName>
</protein>
<dbReference type="InterPro" id="IPR001242">
    <property type="entry name" value="Condensation_dom"/>
</dbReference>
<dbReference type="InterPro" id="IPR036736">
    <property type="entry name" value="ACP-like_sf"/>
</dbReference>
<dbReference type="NCBIfam" id="TIGR01746">
    <property type="entry name" value="Thioester-redct"/>
    <property type="match status" value="1"/>
</dbReference>
<dbReference type="Gene3D" id="3.30.559.10">
    <property type="entry name" value="Chloramphenicol acetyltransferase-like domain"/>
    <property type="match status" value="1"/>
</dbReference>
<dbReference type="InterPro" id="IPR013120">
    <property type="entry name" value="FAR_NAD-bd"/>
</dbReference>
<dbReference type="CDD" id="cd05235">
    <property type="entry name" value="SDR_e1"/>
    <property type="match status" value="1"/>
</dbReference>
<dbReference type="FunFam" id="3.40.50.980:FF:000001">
    <property type="entry name" value="Non-ribosomal peptide synthetase"/>
    <property type="match status" value="1"/>
</dbReference>
<comment type="cofactor">
    <cofactor evidence="1">
        <name>pantetheine 4'-phosphate</name>
        <dbReference type="ChEBI" id="CHEBI:47942"/>
    </cofactor>
</comment>
<dbReference type="InterPro" id="IPR042099">
    <property type="entry name" value="ANL_N_sf"/>
</dbReference>
<dbReference type="PROSITE" id="PS50075">
    <property type="entry name" value="CARRIER"/>
    <property type="match status" value="1"/>
</dbReference>
<dbReference type="SUPFAM" id="SSF47336">
    <property type="entry name" value="ACP-like"/>
    <property type="match status" value="1"/>
</dbReference>
<dbReference type="Pfam" id="PF00550">
    <property type="entry name" value="PP-binding"/>
    <property type="match status" value="1"/>
</dbReference>
<dbReference type="PANTHER" id="PTHR45527">
    <property type="entry name" value="NONRIBOSOMAL PEPTIDE SYNTHETASE"/>
    <property type="match status" value="1"/>
</dbReference>
<dbReference type="SUPFAM" id="SSF52777">
    <property type="entry name" value="CoA-dependent acyltransferases"/>
    <property type="match status" value="2"/>
</dbReference>
<evidence type="ECO:0000256" key="1">
    <source>
        <dbReference type="ARBA" id="ARBA00001957"/>
    </source>
</evidence>
<dbReference type="Gene3D" id="3.30.300.30">
    <property type="match status" value="1"/>
</dbReference>
<evidence type="ECO:0000256" key="2">
    <source>
        <dbReference type="ARBA" id="ARBA00022450"/>
    </source>
</evidence>
<accession>A0A542XNX7</accession>
<dbReference type="Pfam" id="PF13193">
    <property type="entry name" value="AMP-binding_C"/>
    <property type="match status" value="1"/>
</dbReference>
<dbReference type="GO" id="GO:0005737">
    <property type="term" value="C:cytoplasm"/>
    <property type="evidence" value="ECO:0007669"/>
    <property type="project" value="TreeGrafter"/>
</dbReference>
<dbReference type="Proteomes" id="UP000677457">
    <property type="component" value="Unassembled WGS sequence"/>
</dbReference>
<keyword evidence="2" id="KW-0596">Phosphopantetheine</keyword>
<dbReference type="EMBL" id="BOQM01000031">
    <property type="protein sequence ID" value="GIM87130.1"/>
    <property type="molecule type" value="Genomic_DNA"/>
</dbReference>
<evidence type="ECO:0000259" key="5">
    <source>
        <dbReference type="PROSITE" id="PS50075"/>
    </source>
</evidence>
<dbReference type="InterPro" id="IPR020845">
    <property type="entry name" value="AMP-binding_CS"/>
</dbReference>
<dbReference type="PROSITE" id="PS00012">
    <property type="entry name" value="PHOSPHOPANTETHEINE"/>
    <property type="match status" value="1"/>
</dbReference>
<reference evidence="7 8" key="1">
    <citation type="submission" date="2019-06" db="EMBL/GenBank/DDBJ databases">
        <title>Sequencing the genomes of 1000 actinobacteria strains.</title>
        <authorList>
            <person name="Klenk H.-P."/>
        </authorList>
    </citation>
    <scope>NUCLEOTIDE SEQUENCE [LARGE SCALE GENOMIC DNA]</scope>
    <source>
        <strain evidence="7 8">DSM 44819</strain>
    </source>
</reference>
<evidence type="ECO:0000313" key="6">
    <source>
        <dbReference type="EMBL" id="GIM87130.1"/>
    </source>
</evidence>
<dbReference type="GO" id="GO:0043041">
    <property type="term" value="P:amino acid activation for nonribosomal peptide biosynthetic process"/>
    <property type="evidence" value="ECO:0007669"/>
    <property type="project" value="TreeGrafter"/>
</dbReference>
<dbReference type="Gene3D" id="3.40.50.12780">
    <property type="entry name" value="N-terminal domain of ligase-like"/>
    <property type="match status" value="1"/>
</dbReference>
<dbReference type="SUPFAM" id="SSF56801">
    <property type="entry name" value="Acetyl-CoA synthetase-like"/>
    <property type="match status" value="1"/>
</dbReference>
<dbReference type="Gene3D" id="3.40.50.720">
    <property type="entry name" value="NAD(P)-binding Rossmann-like Domain"/>
    <property type="match status" value="1"/>
</dbReference>
<feature type="domain" description="Carrier" evidence="5">
    <location>
        <begin position="978"/>
        <end position="1053"/>
    </location>
</feature>
<dbReference type="GO" id="GO:0031177">
    <property type="term" value="F:phosphopantetheine binding"/>
    <property type="evidence" value="ECO:0007669"/>
    <property type="project" value="InterPro"/>
</dbReference>
<dbReference type="GO" id="GO:0044550">
    <property type="term" value="P:secondary metabolite biosynthetic process"/>
    <property type="evidence" value="ECO:0007669"/>
    <property type="project" value="TreeGrafter"/>
</dbReference>
<keyword evidence="4" id="KW-0436">Ligase</keyword>
<dbReference type="PROSITE" id="PS00455">
    <property type="entry name" value="AMP_BINDING"/>
    <property type="match status" value="1"/>
</dbReference>
<dbReference type="Proteomes" id="UP000315983">
    <property type="component" value="Unassembled WGS sequence"/>
</dbReference>
<evidence type="ECO:0000313" key="7">
    <source>
        <dbReference type="EMBL" id="TQL37539.1"/>
    </source>
</evidence>
<evidence type="ECO:0000256" key="4">
    <source>
        <dbReference type="ARBA" id="ARBA00022598"/>
    </source>
</evidence>
<keyword evidence="3" id="KW-0597">Phosphoprotein</keyword>
<dbReference type="NCBIfam" id="TIGR01733">
    <property type="entry name" value="AA-adenyl-dom"/>
    <property type="match status" value="1"/>
</dbReference>
<comment type="caution">
    <text evidence="7">The sequence shown here is derived from an EMBL/GenBank/DDBJ whole genome shotgun (WGS) entry which is preliminary data.</text>
</comment>
<dbReference type="InterPro" id="IPR036291">
    <property type="entry name" value="NAD(P)-bd_dom_sf"/>
</dbReference>
<sequence length="1472" mass="161206">MKTIDVEDVYELTPLQHGLLYHCLSAPAGGFYIEQMHFSVRGDLRVNCVRRAWERIITRHPALRTSFSWDDINRPVQIVHRTARLPLDEVDLRGLDEAEQERRFTEMMLQERRRGFDLEAAPLLRLTIFRLGDDVYRLAWRFSHLILDGWSFGLLMGDFVTLYKALYHDRPAALAEPSLPRTYVAWWKRQDTPNLRDYWREQLTGYRLPAPLFLGDRPTPTTDPVRHHYADLRLGALAQRLRDVSRQEGLTLNTLVQGAWTLLLSRCLDSDDVVVGATMSHRPGDLPDCEMIVGPLIATVPIRSHVRPDLTVREWLQALQATIIGAREHAGVPLPEIRACADAPLSTELFETIVSFENVPIPEISFAEENMAYLSHDVDGRPQYPMSLVVLPGDDMPLRLVYDRQRFGEAAAHRMLERLRRTLTALVDSVDGRVRDVDVVPDQERAQILRLSRRTRRYPVDATLADVVREHAARTPDRIAVTAEDASLTYRELVDRAERVAARLRDGGVRRGDRVAICVDRSSRLVVGILGILLARAAYVPLDPTNPAQRLAFLLRDSGASALVTEDAHADVGASAAELPVVRLDQELPSVDGTPEAEPGSPDDIAYVVYTSGSTGAPKGVLVTHANVRRLVEGAREELGLSADDVWSMFFSPAFDGAVWETWGALLTGARLVVVSHWVSRTPESLVDLLAREQVTVCTQSPSAFQQLVAAEAERPATLEPRVVVLGGEEVVPVTLRDWFARHGDRTRVLNAYGPTEATVWVCGHSITAAEATAADAPSLIGTPLPDTGIYLLDDARRPVPLGAPGAMFLAGPGVAAGYLDRPELTTARFTADPFAADAGARMYDSGDRARLRGDGELEYLGRADEQVKVRGFRVEPGEVAGRLREHPDVGSMVVTVRTENGEERLVAYVVPTAGRGEGDGSRVDPDGLRQFCAETLPGYMVPAVRLIDRIPLTPNGKVDHEALPAAGVASAGRAHVEPRNDTERRMAELVADLLSVPAVGVEDNLVDAGLHSLVATRLVSRIRATWRVTLPLRTLFETPTVAALAAVVQAGGVSAGFADRPGYASLDGEAVLDDDTVVAGTWTWTDEPGHVLVTGATGFPGAYLVAELARTTDAVVHCLIRARDGDDGRRRLHAHLESLGLWEDRFAGRIEPVPGDLSQPLLGLASDEFRALADRTDHIYHFGAQVNFVHPYRRLRAANVQGTKEILRLATTGKVSVLHHVSGVGVLSARDATDATADIPEDELGPHAPRLPNGYSETKWVAERLVTEAAHRGLPVVIHRLGRVTGDSRTGVWRAEGDALGELVRAAVGLGKLPEFDGRLDMAPVDFVAAAIAEAGRRPDAVGRILHLVNPDPPSFADLRRGFALAGHPAGSAGMRDWYAELVDRASATGEDWTVAITLLGEWVQNAREGMRQPTFASERTTRFLGDAVRCPRVDEQTLVRYLDHLAATGFLARPVPEGDQPWLAVASTKS</sequence>
<dbReference type="GO" id="GO:0016874">
    <property type="term" value="F:ligase activity"/>
    <property type="evidence" value="ECO:0007669"/>
    <property type="project" value="UniProtKB-KW"/>
</dbReference>
<evidence type="ECO:0000313" key="8">
    <source>
        <dbReference type="Proteomes" id="UP000315983"/>
    </source>
</evidence>
<organism evidence="7 8">
    <name type="scientific">Salinispora arenicola</name>
    <dbReference type="NCBI Taxonomy" id="168697"/>
    <lineage>
        <taxon>Bacteria</taxon>
        <taxon>Bacillati</taxon>
        <taxon>Actinomycetota</taxon>
        <taxon>Actinomycetes</taxon>
        <taxon>Micromonosporales</taxon>
        <taxon>Micromonosporaceae</taxon>
        <taxon>Salinispora</taxon>
    </lineage>
</organism>
<dbReference type="PANTHER" id="PTHR45527:SF1">
    <property type="entry name" value="FATTY ACID SYNTHASE"/>
    <property type="match status" value="1"/>
</dbReference>
<dbReference type="FunFam" id="3.40.50.12780:FF:000012">
    <property type="entry name" value="Non-ribosomal peptide synthetase"/>
    <property type="match status" value="1"/>
</dbReference>
<evidence type="ECO:0000313" key="9">
    <source>
        <dbReference type="Proteomes" id="UP000677457"/>
    </source>
</evidence>
<dbReference type="SMART" id="SM00823">
    <property type="entry name" value="PKS_PP"/>
    <property type="match status" value="1"/>
</dbReference>
<dbReference type="InterPro" id="IPR010071">
    <property type="entry name" value="AA_adenyl_dom"/>
</dbReference>
<dbReference type="InterPro" id="IPR006162">
    <property type="entry name" value="Ppantetheine_attach_site"/>
</dbReference>
<dbReference type="InterPro" id="IPR025110">
    <property type="entry name" value="AMP-bd_C"/>
</dbReference>
<proteinExistence type="predicted"/>
<dbReference type="SUPFAM" id="SSF51735">
    <property type="entry name" value="NAD(P)-binding Rossmann-fold domains"/>
    <property type="match status" value="1"/>
</dbReference>
<evidence type="ECO:0000256" key="3">
    <source>
        <dbReference type="ARBA" id="ARBA00022553"/>
    </source>
</evidence>
<dbReference type="RefSeq" id="WP_142116429.1">
    <property type="nucleotide sequence ID" value="NZ_BOQM01000031.1"/>
</dbReference>
<dbReference type="GO" id="GO:0008610">
    <property type="term" value="P:lipid biosynthetic process"/>
    <property type="evidence" value="ECO:0007669"/>
    <property type="project" value="UniProtKB-ARBA"/>
</dbReference>
<dbReference type="InterPro" id="IPR023213">
    <property type="entry name" value="CAT-like_dom_sf"/>
</dbReference>
<dbReference type="InterPro" id="IPR010080">
    <property type="entry name" value="Thioester_reductase-like_dom"/>
</dbReference>
<dbReference type="InterPro" id="IPR020806">
    <property type="entry name" value="PKS_PP-bd"/>
</dbReference>
<dbReference type="GeneID" id="93771942"/>
<dbReference type="InterPro" id="IPR000873">
    <property type="entry name" value="AMP-dep_synth/lig_dom"/>
</dbReference>
<dbReference type="Pfam" id="PF00668">
    <property type="entry name" value="Condensation"/>
    <property type="match status" value="1"/>
</dbReference>
<reference evidence="6 9" key="2">
    <citation type="submission" date="2021-03" db="EMBL/GenBank/DDBJ databases">
        <title>Whole genome shotgun sequence of Salinispora arenicola NBRC 105043.</title>
        <authorList>
            <person name="Komaki H."/>
            <person name="Tamura T."/>
        </authorList>
    </citation>
    <scope>NUCLEOTIDE SEQUENCE [LARGE SCALE GENOMIC DNA]</scope>
    <source>
        <strain evidence="6 9">NBRC 105043</strain>
    </source>
</reference>
<dbReference type="Pfam" id="PF07993">
    <property type="entry name" value="NAD_binding_4"/>
    <property type="match status" value="1"/>
</dbReference>
<dbReference type="Pfam" id="PF00501">
    <property type="entry name" value="AMP-binding"/>
    <property type="match status" value="1"/>
</dbReference>
<name>A0A542XNX7_SALAC</name>
<gene>
    <name evidence="7" type="ORF">FB564_2702</name>
    <name evidence="6" type="ORF">Sar04_38660</name>
</gene>
<dbReference type="Gene3D" id="3.30.559.30">
    <property type="entry name" value="Nonribosomal peptide synthetase, condensation domain"/>
    <property type="match status" value="1"/>
</dbReference>
<dbReference type="InterPro" id="IPR045851">
    <property type="entry name" value="AMP-bd_C_sf"/>
</dbReference>